<evidence type="ECO:0000313" key="2">
    <source>
        <dbReference type="Proteomes" id="UP001057402"/>
    </source>
</evidence>
<comment type="caution">
    <text evidence="1">The sequence shown here is derived from an EMBL/GenBank/DDBJ whole genome shotgun (WGS) entry which is preliminary data.</text>
</comment>
<sequence length="122" mass="12971">MSFMSNLRSTSRLYRLLANDVTGASSRPTAAPAPCYFLAANGISQSAKEREAAQAVKEGAEEVKKTAKVIRDATQSTAKTINKMTKVVSEKVTECAEAFKGKAADSIVKATTDIIKDKVAGK</sequence>
<organism evidence="1 2">
    <name type="scientific">Melastoma candidum</name>
    <dbReference type="NCBI Taxonomy" id="119954"/>
    <lineage>
        <taxon>Eukaryota</taxon>
        <taxon>Viridiplantae</taxon>
        <taxon>Streptophyta</taxon>
        <taxon>Embryophyta</taxon>
        <taxon>Tracheophyta</taxon>
        <taxon>Spermatophyta</taxon>
        <taxon>Magnoliopsida</taxon>
        <taxon>eudicotyledons</taxon>
        <taxon>Gunneridae</taxon>
        <taxon>Pentapetalae</taxon>
        <taxon>rosids</taxon>
        <taxon>malvids</taxon>
        <taxon>Myrtales</taxon>
        <taxon>Melastomataceae</taxon>
        <taxon>Melastomatoideae</taxon>
        <taxon>Melastomateae</taxon>
        <taxon>Melastoma</taxon>
    </lineage>
</organism>
<dbReference type="EMBL" id="CM042885">
    <property type="protein sequence ID" value="KAI4364675.1"/>
    <property type="molecule type" value="Genomic_DNA"/>
</dbReference>
<accession>A0ACB9QE00</accession>
<keyword evidence="2" id="KW-1185">Reference proteome</keyword>
<dbReference type="Proteomes" id="UP001057402">
    <property type="component" value="Chromosome 6"/>
</dbReference>
<protein>
    <submittedName>
        <fullName evidence="1">Uncharacterized protein</fullName>
    </submittedName>
</protein>
<name>A0ACB9QE00_9MYRT</name>
<evidence type="ECO:0000313" key="1">
    <source>
        <dbReference type="EMBL" id="KAI4364675.1"/>
    </source>
</evidence>
<gene>
    <name evidence="1" type="ORF">MLD38_020733</name>
</gene>
<proteinExistence type="predicted"/>
<reference evidence="2" key="1">
    <citation type="journal article" date="2023" name="Front. Plant Sci.">
        <title>Chromosomal-level genome assembly of Melastoma candidum provides insights into trichome evolution.</title>
        <authorList>
            <person name="Zhong Y."/>
            <person name="Wu W."/>
            <person name="Sun C."/>
            <person name="Zou P."/>
            <person name="Liu Y."/>
            <person name="Dai S."/>
            <person name="Zhou R."/>
        </authorList>
    </citation>
    <scope>NUCLEOTIDE SEQUENCE [LARGE SCALE GENOMIC DNA]</scope>
</reference>